<feature type="region of interest" description="Disordered" evidence="1">
    <location>
        <begin position="39"/>
        <end position="65"/>
    </location>
</feature>
<name>K0MFJ5_BORPB</name>
<evidence type="ECO:0000313" key="2">
    <source>
        <dbReference type="EMBL" id="CCJ50234.1"/>
    </source>
</evidence>
<protein>
    <submittedName>
        <fullName evidence="2">Uncharacterized protein</fullName>
    </submittedName>
</protein>
<dbReference type="KEGG" id="bpar:BN117_2901"/>
<proteinExistence type="predicted"/>
<organism evidence="2 3">
    <name type="scientific">Bordetella parapertussis (strain Bpp5)</name>
    <dbReference type="NCBI Taxonomy" id="1208660"/>
    <lineage>
        <taxon>Bacteria</taxon>
        <taxon>Pseudomonadati</taxon>
        <taxon>Pseudomonadota</taxon>
        <taxon>Betaproteobacteria</taxon>
        <taxon>Burkholderiales</taxon>
        <taxon>Alcaligenaceae</taxon>
        <taxon>Bordetella</taxon>
    </lineage>
</organism>
<feature type="compositionally biased region" description="Basic residues" evidence="1">
    <location>
        <begin position="39"/>
        <end position="50"/>
    </location>
</feature>
<sequence length="98" mass="10778">MPSLVFLPPNAAAAKPPFSTMPAGRRGRRADLQVNGLHCKQRHHARRQRAVKSSPRPARTGCPMHGDPMSPSVWMFLAITKNFFVMTKKRGGVWASAG</sequence>
<dbReference type="AlphaFoldDB" id="K0MFJ5"/>
<dbReference type="Proteomes" id="UP000008035">
    <property type="component" value="Chromosome"/>
</dbReference>
<dbReference type="HOGENOM" id="CLU_2328236_0_0_4"/>
<gene>
    <name evidence="2" type="ordered locus">BN117_2901</name>
</gene>
<reference evidence="2 3" key="1">
    <citation type="journal article" date="2012" name="BMC Genomics">
        <title>Comparative genomics of the classical Bordetella subspecies: the evolution and exchange of virulence-associated diversity amongst closely related pathogens.</title>
        <authorList>
            <person name="Park J."/>
            <person name="Zhang Y."/>
            <person name="Buboltz A.M."/>
            <person name="Zhang X."/>
            <person name="Schuster S.C."/>
            <person name="Ahuja U."/>
            <person name="Liu M."/>
            <person name="Miller J.F."/>
            <person name="Sebaihia M."/>
            <person name="Bentley S.D."/>
            <person name="Parkhill J."/>
            <person name="Harvill E.T."/>
        </authorList>
    </citation>
    <scope>NUCLEOTIDE SEQUENCE [LARGE SCALE GENOMIC DNA]</scope>
    <source>
        <strain evidence="2 3">Bpp5</strain>
    </source>
</reference>
<accession>K0MFJ5</accession>
<dbReference type="EMBL" id="HE965803">
    <property type="protein sequence ID" value="CCJ50234.1"/>
    <property type="molecule type" value="Genomic_DNA"/>
</dbReference>
<evidence type="ECO:0000313" key="3">
    <source>
        <dbReference type="Proteomes" id="UP000008035"/>
    </source>
</evidence>
<evidence type="ECO:0000256" key="1">
    <source>
        <dbReference type="SAM" id="MobiDB-lite"/>
    </source>
</evidence>